<comment type="similarity">
    <text evidence="2">Belongs to the chorismate synthase family.</text>
</comment>
<comment type="caution">
    <text evidence="10">The sequence shown here is derived from an EMBL/GenBank/DDBJ whole genome shotgun (WGS) entry which is preliminary data.</text>
</comment>
<dbReference type="GO" id="GO:0008652">
    <property type="term" value="P:amino acid biosynthetic process"/>
    <property type="evidence" value="ECO:0007669"/>
    <property type="project" value="UniProtKB-KW"/>
</dbReference>
<dbReference type="NCBIfam" id="TIGR00033">
    <property type="entry name" value="aroC"/>
    <property type="match status" value="1"/>
</dbReference>
<proteinExistence type="inferred from homology"/>
<protein>
    <recommendedName>
        <fullName evidence="4">chorismate synthase</fullName>
        <ecNumber evidence="4">4.2.3.5</ecNumber>
    </recommendedName>
    <alternativeName>
        <fullName evidence="8">5-enolpyruvylshikimate-3-phosphate phospholyase</fullName>
    </alternativeName>
</protein>
<organism evidence="10 11">
    <name type="scientific">Oleoguttula mirabilis</name>
    <dbReference type="NCBI Taxonomy" id="1507867"/>
    <lineage>
        <taxon>Eukaryota</taxon>
        <taxon>Fungi</taxon>
        <taxon>Dikarya</taxon>
        <taxon>Ascomycota</taxon>
        <taxon>Pezizomycotina</taxon>
        <taxon>Dothideomycetes</taxon>
        <taxon>Dothideomycetidae</taxon>
        <taxon>Mycosphaerellales</taxon>
        <taxon>Teratosphaeriaceae</taxon>
        <taxon>Oleoguttula</taxon>
    </lineage>
</organism>
<evidence type="ECO:0000256" key="8">
    <source>
        <dbReference type="ARBA" id="ARBA00081432"/>
    </source>
</evidence>
<evidence type="ECO:0000256" key="4">
    <source>
        <dbReference type="ARBA" id="ARBA00013036"/>
    </source>
</evidence>
<evidence type="ECO:0000256" key="1">
    <source>
        <dbReference type="ARBA" id="ARBA00005044"/>
    </source>
</evidence>
<dbReference type="NCBIfam" id="NF003793">
    <property type="entry name" value="PRK05382.1"/>
    <property type="match status" value="1"/>
</dbReference>
<reference evidence="10 11" key="1">
    <citation type="submission" date="2021-11" db="EMBL/GenBank/DDBJ databases">
        <title>Black yeast isolated from Biological Soil Crust.</title>
        <authorList>
            <person name="Kurbessoian T."/>
        </authorList>
    </citation>
    <scope>NUCLEOTIDE SEQUENCE [LARGE SCALE GENOMIC DNA]</scope>
    <source>
        <strain evidence="10 11">CCFEE 5522</strain>
    </source>
</reference>
<dbReference type="FunFam" id="3.60.150.10:FF:000004">
    <property type="entry name" value="Chorismate synthase"/>
    <property type="match status" value="1"/>
</dbReference>
<comment type="pathway">
    <text evidence="1">Metabolic intermediate biosynthesis; chorismate biosynthesis; chorismate from D-erythrose 4-phosphate and phosphoenolpyruvate: step 7/7.</text>
</comment>
<evidence type="ECO:0000256" key="3">
    <source>
        <dbReference type="ARBA" id="ARBA00011881"/>
    </source>
</evidence>
<keyword evidence="11" id="KW-1185">Reference proteome</keyword>
<name>A0AAV9JVN1_9PEZI</name>
<dbReference type="PROSITE" id="PS00789">
    <property type="entry name" value="CHORISMATE_SYNTHASE_3"/>
    <property type="match status" value="1"/>
</dbReference>
<dbReference type="SUPFAM" id="SSF103263">
    <property type="entry name" value="Chorismate synthase, AroC"/>
    <property type="match status" value="1"/>
</dbReference>
<evidence type="ECO:0000256" key="7">
    <source>
        <dbReference type="ARBA" id="ARBA00023239"/>
    </source>
</evidence>
<dbReference type="GO" id="GO:0009073">
    <property type="term" value="P:aromatic amino acid family biosynthetic process"/>
    <property type="evidence" value="ECO:0007669"/>
    <property type="project" value="UniProtKB-KW"/>
</dbReference>
<keyword evidence="6" id="KW-0057">Aromatic amino acid biosynthesis</keyword>
<evidence type="ECO:0000256" key="9">
    <source>
        <dbReference type="SAM" id="MobiDB-lite"/>
    </source>
</evidence>
<dbReference type="GO" id="GO:0004107">
    <property type="term" value="F:chorismate synthase activity"/>
    <property type="evidence" value="ECO:0007669"/>
    <property type="project" value="UniProtKB-EC"/>
</dbReference>
<dbReference type="GO" id="GO:0009423">
    <property type="term" value="P:chorismate biosynthetic process"/>
    <property type="evidence" value="ECO:0007669"/>
    <property type="project" value="TreeGrafter"/>
</dbReference>
<comment type="subunit">
    <text evidence="3">Homotetramer.</text>
</comment>
<evidence type="ECO:0000256" key="6">
    <source>
        <dbReference type="ARBA" id="ARBA00023141"/>
    </source>
</evidence>
<evidence type="ECO:0000313" key="11">
    <source>
        <dbReference type="Proteomes" id="UP001324427"/>
    </source>
</evidence>
<dbReference type="HAMAP" id="MF_00300">
    <property type="entry name" value="Chorismate_synth"/>
    <property type="match status" value="1"/>
</dbReference>
<dbReference type="CDD" id="cd07304">
    <property type="entry name" value="Chorismate_synthase"/>
    <property type="match status" value="1"/>
</dbReference>
<evidence type="ECO:0000256" key="5">
    <source>
        <dbReference type="ARBA" id="ARBA00022605"/>
    </source>
</evidence>
<dbReference type="InterPro" id="IPR020541">
    <property type="entry name" value="Chorismate_synthase_CS"/>
</dbReference>
<dbReference type="Gene3D" id="3.60.150.10">
    <property type="entry name" value="Chorismate synthase AroC"/>
    <property type="match status" value="1"/>
</dbReference>
<dbReference type="PIRSF" id="PIRSF001456">
    <property type="entry name" value="Chorismate_synth"/>
    <property type="match status" value="1"/>
</dbReference>
<feature type="region of interest" description="Disordered" evidence="9">
    <location>
        <begin position="35"/>
        <end position="63"/>
    </location>
</feature>
<dbReference type="GO" id="GO:0005829">
    <property type="term" value="C:cytosol"/>
    <property type="evidence" value="ECO:0007669"/>
    <property type="project" value="TreeGrafter"/>
</dbReference>
<dbReference type="PANTHER" id="PTHR21085">
    <property type="entry name" value="CHORISMATE SYNTHASE"/>
    <property type="match status" value="1"/>
</dbReference>
<dbReference type="PANTHER" id="PTHR21085:SF0">
    <property type="entry name" value="CHORISMATE SYNTHASE"/>
    <property type="match status" value="1"/>
</dbReference>
<evidence type="ECO:0000313" key="10">
    <source>
        <dbReference type="EMBL" id="KAK4549792.1"/>
    </source>
</evidence>
<feature type="region of interest" description="Disordered" evidence="9">
    <location>
        <begin position="297"/>
        <end position="321"/>
    </location>
</feature>
<keyword evidence="5" id="KW-0028">Amino-acid biosynthesis</keyword>
<gene>
    <name evidence="10" type="primary">ARO2</name>
    <name evidence="10" type="ORF">LTR36_005093</name>
</gene>
<accession>A0AAV9JVN1</accession>
<evidence type="ECO:0000256" key="2">
    <source>
        <dbReference type="ARBA" id="ARBA00008014"/>
    </source>
</evidence>
<dbReference type="Pfam" id="PF01264">
    <property type="entry name" value="Chorismate_synt"/>
    <property type="match status" value="1"/>
</dbReference>
<dbReference type="InterPro" id="IPR000453">
    <property type="entry name" value="Chorismate_synth"/>
</dbReference>
<dbReference type="AlphaFoldDB" id="A0AAV9JVN1"/>
<dbReference type="InterPro" id="IPR035904">
    <property type="entry name" value="Chorismate_synth_AroC_sf"/>
</dbReference>
<keyword evidence="7" id="KW-0456">Lyase</keyword>
<sequence>MSTFGQHFRVTTYGESHGRSVGCIVDNCPPGLELTEDDIQPQMTRRRPGQSALTTPRDEKDRVEIQSGTEFGITLGSPIALRVMNQDQRPHDYGGGGKNIDGFPRPSHADWTYLEKYGVKSSSGGGRSSARETIGRVAAGAIAEKYLRVAHGVEIVAFTASVGAEHLFPATKTHPTQSTNPAFLELIDKVTREQVDGFLPVRCPDATVCKNMEDLIADYRDRQDSIGGIVTCVIRNCPSGLGEPCFDKLEATLAHAMLSIPATKGFEIGSGFGGCEVPGSQHNDAFIKAPAISPAELNGAPQAASGRSRPRLTTKTNNSGGIQGGITNGAHIYFNVAFKPPATIGQAQQTTGYDETQGVLEAKGRHDPCVTPRAVPIVEAMAALVLMDALLVQSARQSARSLLPTLERTIPVSEQNNNLTNGHT</sequence>
<feature type="compositionally biased region" description="Polar residues" evidence="9">
    <location>
        <begin position="311"/>
        <end position="320"/>
    </location>
</feature>
<dbReference type="EMBL" id="JAVFHQ010000003">
    <property type="protein sequence ID" value="KAK4549792.1"/>
    <property type="molecule type" value="Genomic_DNA"/>
</dbReference>
<dbReference type="GO" id="GO:0010181">
    <property type="term" value="F:FMN binding"/>
    <property type="evidence" value="ECO:0007669"/>
    <property type="project" value="TreeGrafter"/>
</dbReference>
<dbReference type="PROSITE" id="PS00788">
    <property type="entry name" value="CHORISMATE_SYNTHASE_2"/>
    <property type="match status" value="1"/>
</dbReference>
<dbReference type="EC" id="4.2.3.5" evidence="4"/>
<dbReference type="Proteomes" id="UP001324427">
    <property type="component" value="Unassembled WGS sequence"/>
</dbReference>